<dbReference type="InterPro" id="IPR003593">
    <property type="entry name" value="AAA+_ATPase"/>
</dbReference>
<dbReference type="Proteomes" id="UP000049983">
    <property type="component" value="Unassembled WGS sequence"/>
</dbReference>
<comment type="subcellular location">
    <subcellularLocation>
        <location evidence="1">Cell inner membrane</location>
        <topology evidence="1">Peripheral membrane protein</topology>
    </subcellularLocation>
</comment>
<evidence type="ECO:0000259" key="8">
    <source>
        <dbReference type="PROSITE" id="PS50893"/>
    </source>
</evidence>
<dbReference type="GO" id="GO:0055085">
    <property type="term" value="P:transmembrane transport"/>
    <property type="evidence" value="ECO:0007669"/>
    <property type="project" value="UniProtKB-ARBA"/>
</dbReference>
<keyword evidence="10" id="KW-1185">Reference proteome</keyword>
<dbReference type="SMART" id="SM00382">
    <property type="entry name" value="AAA"/>
    <property type="match status" value="1"/>
</dbReference>
<dbReference type="EMBL" id="CXWC01000001">
    <property type="protein sequence ID" value="CTQ63556.1"/>
    <property type="molecule type" value="Genomic_DNA"/>
</dbReference>
<dbReference type="GO" id="GO:0005886">
    <property type="term" value="C:plasma membrane"/>
    <property type="evidence" value="ECO:0007669"/>
    <property type="project" value="UniProtKB-SubCell"/>
</dbReference>
<dbReference type="GO" id="GO:0005524">
    <property type="term" value="F:ATP binding"/>
    <property type="evidence" value="ECO:0007669"/>
    <property type="project" value="UniProtKB-KW"/>
</dbReference>
<accession>A0A0M7AEZ4</accession>
<evidence type="ECO:0000313" key="9">
    <source>
        <dbReference type="EMBL" id="CTQ63556.1"/>
    </source>
</evidence>
<gene>
    <name evidence="9" type="primary">oppD_2</name>
    <name evidence="9" type="ORF">LA5096_00015</name>
</gene>
<keyword evidence="7" id="KW-0472">Membrane</keyword>
<keyword evidence="3" id="KW-0813">Transport</keyword>
<evidence type="ECO:0000256" key="1">
    <source>
        <dbReference type="ARBA" id="ARBA00004417"/>
    </source>
</evidence>
<dbReference type="Pfam" id="PF08352">
    <property type="entry name" value="oligo_HPY"/>
    <property type="match status" value="1"/>
</dbReference>
<reference evidence="10" key="1">
    <citation type="submission" date="2015-07" db="EMBL/GenBank/DDBJ databases">
        <authorList>
            <person name="Rodrigo-Torres Lidia"/>
            <person name="Arahal R.David."/>
        </authorList>
    </citation>
    <scope>NUCLEOTIDE SEQUENCE [LARGE SCALE GENOMIC DNA]</scope>
    <source>
        <strain evidence="10">CECT 5096</strain>
    </source>
</reference>
<dbReference type="Gene3D" id="3.40.50.300">
    <property type="entry name" value="P-loop containing nucleotide triphosphate hydrolases"/>
    <property type="match status" value="1"/>
</dbReference>
<name>A0A0M7AEZ4_9HYPH</name>
<evidence type="ECO:0000256" key="7">
    <source>
        <dbReference type="ARBA" id="ARBA00023136"/>
    </source>
</evidence>
<evidence type="ECO:0000256" key="5">
    <source>
        <dbReference type="ARBA" id="ARBA00022741"/>
    </source>
</evidence>
<evidence type="ECO:0000256" key="6">
    <source>
        <dbReference type="ARBA" id="ARBA00022840"/>
    </source>
</evidence>
<dbReference type="SUPFAM" id="SSF52540">
    <property type="entry name" value="P-loop containing nucleoside triphosphate hydrolases"/>
    <property type="match status" value="1"/>
</dbReference>
<organism evidence="9 10">
    <name type="scientific">Roseibium album</name>
    <dbReference type="NCBI Taxonomy" id="311410"/>
    <lineage>
        <taxon>Bacteria</taxon>
        <taxon>Pseudomonadati</taxon>
        <taxon>Pseudomonadota</taxon>
        <taxon>Alphaproteobacteria</taxon>
        <taxon>Hyphomicrobiales</taxon>
        <taxon>Stappiaceae</taxon>
        <taxon>Roseibium</taxon>
    </lineage>
</organism>
<evidence type="ECO:0000313" key="10">
    <source>
        <dbReference type="Proteomes" id="UP000049983"/>
    </source>
</evidence>
<sequence length="341" mass="36741">MVESLEMQSDVTAGSRLLTVENLAIRFKNATANTVDGISFGVDRGETLCIVGESGCGKSISALALMGLLPMPPAEIASGRISFDQKDLLSLPAKTRADLRGDRMAMIFQEPMTSLNPSFRIGDQIAEGVLRHRAVSPADARRRALEMLERVKIPAASERLDDYSHQLSGGMRQRVMIAMALANDPDLLIADEPTTALDVTIQAQILDLMRTLQQETGTALIMITHDLGVVAEIADQVAVMYAGKIVEQGPVQAIFDDPQHPYTIGLMSSLPSLGERQSRLTTIAGMVPTIDRMPSGCRFAPRCPFTTVTCEAQAPALSAVSDRHLAACHLAPLENHLAEAL</sequence>
<dbReference type="PANTHER" id="PTHR43297:SF2">
    <property type="entry name" value="DIPEPTIDE TRANSPORT ATP-BINDING PROTEIN DPPD"/>
    <property type="match status" value="1"/>
</dbReference>
<dbReference type="NCBIfam" id="TIGR01727">
    <property type="entry name" value="oligo_HPY"/>
    <property type="match status" value="1"/>
</dbReference>
<dbReference type="FunFam" id="3.40.50.300:FF:000016">
    <property type="entry name" value="Oligopeptide ABC transporter ATP-binding component"/>
    <property type="match status" value="1"/>
</dbReference>
<dbReference type="RefSeq" id="WP_208992685.1">
    <property type="nucleotide sequence ID" value="NZ_CXWA01000003.1"/>
</dbReference>
<dbReference type="STRING" id="311410.LA5095_02646"/>
<evidence type="ECO:0000256" key="3">
    <source>
        <dbReference type="ARBA" id="ARBA00022448"/>
    </source>
</evidence>
<keyword evidence="4" id="KW-1003">Cell membrane</keyword>
<comment type="similarity">
    <text evidence="2">Belongs to the ABC transporter superfamily.</text>
</comment>
<dbReference type="AlphaFoldDB" id="A0A0M7AEZ4"/>
<evidence type="ECO:0000256" key="4">
    <source>
        <dbReference type="ARBA" id="ARBA00022475"/>
    </source>
</evidence>
<dbReference type="PROSITE" id="PS00211">
    <property type="entry name" value="ABC_TRANSPORTER_1"/>
    <property type="match status" value="1"/>
</dbReference>
<proteinExistence type="inferred from homology"/>
<keyword evidence="6" id="KW-0067">ATP-binding</keyword>
<dbReference type="InterPro" id="IPR050388">
    <property type="entry name" value="ABC_Ni/Peptide_Import"/>
</dbReference>
<keyword evidence="5" id="KW-0547">Nucleotide-binding</keyword>
<evidence type="ECO:0000256" key="2">
    <source>
        <dbReference type="ARBA" id="ARBA00005417"/>
    </source>
</evidence>
<dbReference type="InterPro" id="IPR017871">
    <property type="entry name" value="ABC_transporter-like_CS"/>
</dbReference>
<dbReference type="InterPro" id="IPR003439">
    <property type="entry name" value="ABC_transporter-like_ATP-bd"/>
</dbReference>
<dbReference type="InterPro" id="IPR027417">
    <property type="entry name" value="P-loop_NTPase"/>
</dbReference>
<dbReference type="GeneID" id="97667497"/>
<feature type="domain" description="ABC transporter" evidence="8">
    <location>
        <begin position="18"/>
        <end position="267"/>
    </location>
</feature>
<dbReference type="PROSITE" id="PS50893">
    <property type="entry name" value="ABC_TRANSPORTER_2"/>
    <property type="match status" value="1"/>
</dbReference>
<dbReference type="CDD" id="cd03257">
    <property type="entry name" value="ABC_NikE_OppD_transporters"/>
    <property type="match status" value="1"/>
</dbReference>
<dbReference type="PANTHER" id="PTHR43297">
    <property type="entry name" value="OLIGOPEPTIDE TRANSPORT ATP-BINDING PROTEIN APPD"/>
    <property type="match status" value="1"/>
</dbReference>
<dbReference type="InterPro" id="IPR013563">
    <property type="entry name" value="Oligopep_ABC_C"/>
</dbReference>
<protein>
    <submittedName>
        <fullName evidence="9">Stage 0 sporulation protein KD</fullName>
    </submittedName>
</protein>
<dbReference type="Pfam" id="PF00005">
    <property type="entry name" value="ABC_tran"/>
    <property type="match status" value="1"/>
</dbReference>
<dbReference type="GO" id="GO:0015833">
    <property type="term" value="P:peptide transport"/>
    <property type="evidence" value="ECO:0007669"/>
    <property type="project" value="InterPro"/>
</dbReference>
<dbReference type="GO" id="GO:0016887">
    <property type="term" value="F:ATP hydrolysis activity"/>
    <property type="evidence" value="ECO:0007669"/>
    <property type="project" value="InterPro"/>
</dbReference>